<dbReference type="InterPro" id="IPR020454">
    <property type="entry name" value="DAG/PE-bd"/>
</dbReference>
<dbReference type="Gene3D" id="3.30.200.20">
    <property type="entry name" value="Phosphorylase Kinase, domain 1"/>
    <property type="match status" value="1"/>
</dbReference>
<proteinExistence type="inferred from homology"/>
<dbReference type="GO" id="GO:0106310">
    <property type="term" value="F:protein serine kinase activity"/>
    <property type="evidence" value="ECO:0007669"/>
    <property type="project" value="RHEA"/>
</dbReference>
<reference evidence="25" key="1">
    <citation type="submission" date="2011-02" db="EMBL/GenBank/DDBJ databases">
        <title>The Genome Sequence of Capsaspora owczarzaki ATCC 30864.</title>
        <authorList>
            <person name="Russ C."/>
            <person name="Cuomo C."/>
            <person name="Burger G."/>
            <person name="Gray M.W."/>
            <person name="Holland P.W.H."/>
            <person name="King N."/>
            <person name="Lang F.B.F."/>
            <person name="Roger A.J."/>
            <person name="Ruiz-Trillo I."/>
            <person name="Young S.K."/>
            <person name="Zeng Q."/>
            <person name="Gargeya S."/>
            <person name="Alvarado L."/>
            <person name="Berlin A."/>
            <person name="Chapman S.B."/>
            <person name="Chen Z."/>
            <person name="Freedman E."/>
            <person name="Gellesch M."/>
            <person name="Goldberg J."/>
            <person name="Griggs A."/>
            <person name="Gujja S."/>
            <person name="Heilman E."/>
            <person name="Heiman D."/>
            <person name="Howarth C."/>
            <person name="Mehta T."/>
            <person name="Neiman D."/>
            <person name="Pearson M."/>
            <person name="Roberts A."/>
            <person name="Saif S."/>
            <person name="Shea T."/>
            <person name="Shenoy N."/>
            <person name="Sisk P."/>
            <person name="Stolte C."/>
            <person name="Sykes S."/>
            <person name="White J."/>
            <person name="Yandava C."/>
            <person name="Haas B."/>
            <person name="Nusbaum C."/>
            <person name="Birren B."/>
        </authorList>
    </citation>
    <scope>NUCLEOTIDE SEQUENCE</scope>
    <source>
        <strain evidence="25">ATCC 30864</strain>
    </source>
</reference>
<dbReference type="EC" id="2.7.11.13" evidence="2 15"/>
<dbReference type="PROSITE" id="PS00108">
    <property type="entry name" value="PROTEIN_KINASE_ST"/>
    <property type="match status" value="1"/>
</dbReference>
<dbReference type="Pfam" id="PF00433">
    <property type="entry name" value="Pkinase_C"/>
    <property type="match status" value="1"/>
</dbReference>
<dbReference type="Gene3D" id="2.60.40.150">
    <property type="entry name" value="C2 domain"/>
    <property type="match status" value="1"/>
</dbReference>
<evidence type="ECO:0000256" key="17">
    <source>
        <dbReference type="PIRSR" id="PIRSR000551-51"/>
    </source>
</evidence>
<feature type="domain" description="Phorbol-ester/DAG-type" evidence="22">
    <location>
        <begin position="252"/>
        <end position="302"/>
    </location>
</feature>
<feature type="compositionally biased region" description="Low complexity" evidence="19">
    <location>
        <begin position="362"/>
        <end position="401"/>
    </location>
</feature>
<keyword evidence="6" id="KW-0479">Metal-binding</keyword>
<evidence type="ECO:0000256" key="19">
    <source>
        <dbReference type="SAM" id="MobiDB-lite"/>
    </source>
</evidence>
<dbReference type="Pfam" id="PF00130">
    <property type="entry name" value="C1_1"/>
    <property type="match status" value="2"/>
</dbReference>
<feature type="active site" description="Proton acceptor" evidence="16">
    <location>
        <position position="552"/>
    </location>
</feature>
<accession>A0A0D2WLH4</accession>
<evidence type="ECO:0000256" key="2">
    <source>
        <dbReference type="ARBA" id="ARBA00012429"/>
    </source>
</evidence>
<dbReference type="FunFam" id="3.30.200.20:FF:000080">
    <property type="entry name" value="Protein kinase C"/>
    <property type="match status" value="1"/>
</dbReference>
<dbReference type="GO" id="GO:0004697">
    <property type="term" value="F:diacylglycerol-dependent serine/threonine kinase activity"/>
    <property type="evidence" value="ECO:0007669"/>
    <property type="project" value="UniProtKB-EC"/>
</dbReference>
<dbReference type="STRING" id="595528.A0A0D2WLH4"/>
<dbReference type="InterPro" id="IPR017892">
    <property type="entry name" value="Pkinase_C"/>
</dbReference>
<keyword evidence="3 15" id="KW-0723">Serine/threonine-protein kinase</keyword>
<dbReference type="InterPro" id="IPR017441">
    <property type="entry name" value="Protein_kinase_ATP_BS"/>
</dbReference>
<dbReference type="PhylomeDB" id="A0A0D2WLH4"/>
<dbReference type="PROSITE" id="PS51285">
    <property type="entry name" value="AGC_KINASE_CTER"/>
    <property type="match status" value="1"/>
</dbReference>
<keyword evidence="9" id="KW-0863">Zinc-finger</keyword>
<dbReference type="SMART" id="SM00133">
    <property type="entry name" value="S_TK_X"/>
    <property type="match status" value="1"/>
</dbReference>
<organism evidence="24 25">
    <name type="scientific">Capsaspora owczarzaki (strain ATCC 30864)</name>
    <dbReference type="NCBI Taxonomy" id="595528"/>
    <lineage>
        <taxon>Eukaryota</taxon>
        <taxon>Filasterea</taxon>
        <taxon>Capsaspora</taxon>
    </lineage>
</organism>
<keyword evidence="5 15" id="KW-0808">Transferase</keyword>
<evidence type="ECO:0000256" key="10">
    <source>
        <dbReference type="ARBA" id="ARBA00022777"/>
    </source>
</evidence>
<evidence type="ECO:0000259" key="23">
    <source>
        <dbReference type="PROSITE" id="PS51285"/>
    </source>
</evidence>
<dbReference type="OMA" id="TALHCCY"/>
<dbReference type="GO" id="GO:0008270">
    <property type="term" value="F:zinc ion binding"/>
    <property type="evidence" value="ECO:0007669"/>
    <property type="project" value="UniProtKB-KW"/>
</dbReference>
<keyword evidence="4" id="KW-0597">Phosphoprotein</keyword>
<keyword evidence="10 15" id="KW-0418">Kinase</keyword>
<keyword evidence="8 15" id="KW-0547">Nucleotide-binding</keyword>
<dbReference type="FunFam" id="3.30.60.20:FF:000008">
    <property type="entry name" value="Protein kinase C theta"/>
    <property type="match status" value="1"/>
</dbReference>
<dbReference type="EMBL" id="KE346362">
    <property type="protein sequence ID" value="KJE91430.1"/>
    <property type="molecule type" value="Genomic_DNA"/>
</dbReference>
<evidence type="ECO:0000256" key="14">
    <source>
        <dbReference type="ARBA" id="ARBA00047470"/>
    </source>
</evidence>
<dbReference type="PROSITE" id="PS50004">
    <property type="entry name" value="C2"/>
    <property type="match status" value="1"/>
</dbReference>
<protein>
    <recommendedName>
        <fullName evidence="2 15">Protein kinase C</fullName>
        <ecNumber evidence="2 15">2.7.11.13</ecNumber>
    </recommendedName>
</protein>
<dbReference type="PROSITE" id="PS00107">
    <property type="entry name" value="PROTEIN_KINASE_ATP"/>
    <property type="match status" value="1"/>
</dbReference>
<dbReference type="PANTHER" id="PTHR24351">
    <property type="entry name" value="RIBOSOMAL PROTEIN S6 KINASE"/>
    <property type="match status" value="1"/>
</dbReference>
<evidence type="ECO:0000256" key="6">
    <source>
        <dbReference type="ARBA" id="ARBA00022723"/>
    </source>
</evidence>
<dbReference type="InterPro" id="IPR035892">
    <property type="entry name" value="C2_domain_sf"/>
</dbReference>
<evidence type="ECO:0000256" key="16">
    <source>
        <dbReference type="PIRSR" id="PIRSR000551-50"/>
    </source>
</evidence>
<evidence type="ECO:0000256" key="12">
    <source>
        <dbReference type="ARBA" id="ARBA00022840"/>
    </source>
</evidence>
<evidence type="ECO:0000256" key="13">
    <source>
        <dbReference type="ARBA" id="ARBA00047272"/>
    </source>
</evidence>
<evidence type="ECO:0000256" key="5">
    <source>
        <dbReference type="ARBA" id="ARBA00022679"/>
    </source>
</evidence>
<dbReference type="Gene3D" id="1.10.510.10">
    <property type="entry name" value="Transferase(Phosphotransferase) domain 1"/>
    <property type="match status" value="1"/>
</dbReference>
<comment type="similarity">
    <text evidence="1 15">Belongs to the protein kinase superfamily. AGC Ser/Thr protein kinase family. PKC subfamily.</text>
</comment>
<dbReference type="SUPFAM" id="SSF57889">
    <property type="entry name" value="Cysteine-rich domain"/>
    <property type="match status" value="2"/>
</dbReference>
<gene>
    <name evidence="24" type="ORF">CAOG_002565</name>
</gene>
<dbReference type="Gene3D" id="3.30.60.20">
    <property type="match status" value="2"/>
</dbReference>
<dbReference type="InterPro" id="IPR000961">
    <property type="entry name" value="AGC-kinase_C"/>
</dbReference>
<dbReference type="SMART" id="SM00220">
    <property type="entry name" value="S_TKc"/>
    <property type="match status" value="1"/>
</dbReference>
<dbReference type="PROSITE" id="PS50081">
    <property type="entry name" value="ZF_DAG_PE_2"/>
    <property type="match status" value="2"/>
</dbReference>
<dbReference type="Pfam" id="PF00168">
    <property type="entry name" value="C2"/>
    <property type="match status" value="1"/>
</dbReference>
<keyword evidence="12 15" id="KW-0067">ATP-binding</keyword>
<keyword evidence="25" id="KW-1185">Reference proteome</keyword>
<dbReference type="AlphaFoldDB" id="A0A0D2WLH4"/>
<evidence type="ECO:0000313" key="24">
    <source>
        <dbReference type="EMBL" id="KJE91430.1"/>
    </source>
</evidence>
<dbReference type="PRINTS" id="PR00008">
    <property type="entry name" value="DAGPEDOMAIN"/>
</dbReference>
<evidence type="ECO:0000256" key="8">
    <source>
        <dbReference type="ARBA" id="ARBA00022741"/>
    </source>
</evidence>
<feature type="domain" description="Phorbol-ester/DAG-type" evidence="22">
    <location>
        <begin position="182"/>
        <end position="232"/>
    </location>
</feature>
<dbReference type="FunFam" id="1.10.510.10:FF:000126">
    <property type="entry name" value="Protein kinase C epsilon"/>
    <property type="match status" value="1"/>
</dbReference>
<dbReference type="FunFam" id="3.30.60.20:FF:000003">
    <property type="entry name" value="Protein kinase C delta"/>
    <property type="match status" value="1"/>
</dbReference>
<dbReference type="SUPFAM" id="SSF56112">
    <property type="entry name" value="Protein kinase-like (PK-like)"/>
    <property type="match status" value="1"/>
</dbReference>
<dbReference type="CDD" id="cd20838">
    <property type="entry name" value="C1_nPKC_epsilon-like_rpt2"/>
    <property type="match status" value="1"/>
</dbReference>
<dbReference type="Proteomes" id="UP000008743">
    <property type="component" value="Unassembled WGS sequence"/>
</dbReference>
<dbReference type="eggNOG" id="KOG0694">
    <property type="taxonomic scope" value="Eukaryota"/>
</dbReference>
<feature type="binding site" evidence="17 18">
    <location>
        <position position="457"/>
    </location>
    <ligand>
        <name>ATP</name>
        <dbReference type="ChEBI" id="CHEBI:30616"/>
    </ligand>
</feature>
<dbReference type="InterPro" id="IPR046349">
    <property type="entry name" value="C1-like_sf"/>
</dbReference>
<dbReference type="SUPFAM" id="SSF49562">
    <property type="entry name" value="C2 domain (Calcium/lipid-binding domain, CaLB)"/>
    <property type="match status" value="1"/>
</dbReference>
<dbReference type="PROSITE" id="PS50011">
    <property type="entry name" value="PROTEIN_KINASE_DOM"/>
    <property type="match status" value="1"/>
</dbReference>
<dbReference type="InterPro" id="IPR000719">
    <property type="entry name" value="Prot_kinase_dom"/>
</dbReference>
<dbReference type="InterPro" id="IPR008271">
    <property type="entry name" value="Ser/Thr_kinase_AS"/>
</dbReference>
<evidence type="ECO:0000256" key="3">
    <source>
        <dbReference type="ARBA" id="ARBA00022527"/>
    </source>
</evidence>
<name>A0A0D2WLH4_CAPO3</name>
<dbReference type="CDD" id="cd05570">
    <property type="entry name" value="STKc_PKC"/>
    <property type="match status" value="1"/>
</dbReference>
<dbReference type="OrthoDB" id="63267at2759"/>
<feature type="domain" description="Protein kinase" evidence="21">
    <location>
        <begin position="428"/>
        <end position="686"/>
    </location>
</feature>
<dbReference type="InterPro" id="IPR000008">
    <property type="entry name" value="C2_dom"/>
</dbReference>
<dbReference type="GO" id="GO:0005524">
    <property type="term" value="F:ATP binding"/>
    <property type="evidence" value="ECO:0007669"/>
    <property type="project" value="UniProtKB-UniRule"/>
</dbReference>
<feature type="region of interest" description="Disordered" evidence="19">
    <location>
        <begin position="359"/>
        <end position="401"/>
    </location>
</feature>
<sequence length="759" mass="83424">MSFLSSTSSASVASSRSSSSASSVQTFSGTLKVKVVEAKDLKPRDVPGGIKRTTIDPYAVVQVDDTPIAQTTAKQKNFCPIWSEDFEEEVHSGRSLEIIVFHKSLVPPDQFIASVCVPLEQLLKNPTGRNEAWFELEPCGSIHIIADFQAQAPRNKTAFKQRGDNFKRRGAVRKRKIHEVNNHKFMARNFRQPTFCSHCTGFIWGLGKQGYQCQICQVVVHKKCHEKIVSVCTGNAKSDADDADKRFSINIPHRFKVYNYKSPTFCDHCGSLLYGVFRQGMRCEACKLNVHKRCQDKVPHTCGVDERLLAEELARIGTNAEELGNTRSKKSLSISASDSAASVPLAVAASAPSLTVPGATLGGSSTSPQSSSTGMPPVSPTTARAAAAATAPSTTTTTTTTTTTSAVVASAAAAGGANNKSKFGLSDFIFLKVLGKGSFGKVMLAERKGSEDVYAIKVLKKDVILQDDDVECTNIEKRVLMSAGRHPFLCNLHSCFQTQDRIFFVMEYINGGDLMFQIQRAKKFDEERARFYSAEIVSALLYLHKQGIIYRDLKLDNVLLDADGHIKLADFGMCKEGITGTATTGTFCGTPDYIAPEILREQPYGASVDWWALGVLMYEMMVGQPPFEADNEDDLFEAILQDDVLYPSWLSKDAIYIVKGYLTKTVAKRLGCSPTGEKDIKNNAFFKAIDWAKLEARQIKPPFKPKIKSRKDANNFDEDFTAENAELTPTDRETILAINQEEFAGFSYVNPAFTSVANS</sequence>
<dbReference type="SMART" id="SM00239">
    <property type="entry name" value="C2"/>
    <property type="match status" value="1"/>
</dbReference>
<feature type="binding site" evidence="17">
    <location>
        <begin position="434"/>
        <end position="442"/>
    </location>
    <ligand>
        <name>ATP</name>
        <dbReference type="ChEBI" id="CHEBI:30616"/>
    </ligand>
</feature>
<dbReference type="InterPro" id="IPR014376">
    <property type="entry name" value="Prot_kin_PKC_delta"/>
</dbReference>
<dbReference type="PIRSF" id="PIRSF000551">
    <property type="entry name" value="PKC_delta"/>
    <property type="match status" value="1"/>
</dbReference>
<dbReference type="InterPro" id="IPR011009">
    <property type="entry name" value="Kinase-like_dom_sf"/>
</dbReference>
<evidence type="ECO:0000256" key="15">
    <source>
        <dbReference type="PIRNR" id="PIRNR000551"/>
    </source>
</evidence>
<evidence type="ECO:0000256" key="11">
    <source>
        <dbReference type="ARBA" id="ARBA00022833"/>
    </source>
</evidence>
<evidence type="ECO:0000256" key="4">
    <source>
        <dbReference type="ARBA" id="ARBA00022553"/>
    </source>
</evidence>
<keyword evidence="7" id="KW-0677">Repeat</keyword>
<evidence type="ECO:0000256" key="18">
    <source>
        <dbReference type="PROSITE-ProRule" id="PRU10141"/>
    </source>
</evidence>
<evidence type="ECO:0000313" key="25">
    <source>
        <dbReference type="Proteomes" id="UP000008743"/>
    </source>
</evidence>
<dbReference type="RefSeq" id="XP_004349315.1">
    <property type="nucleotide sequence ID" value="XM_004349265.1"/>
</dbReference>
<feature type="domain" description="C2" evidence="20">
    <location>
        <begin position="11"/>
        <end position="134"/>
    </location>
</feature>
<keyword evidence="11" id="KW-0862">Zinc</keyword>
<feature type="domain" description="AGC-kinase C-terminal" evidence="23">
    <location>
        <begin position="687"/>
        <end position="758"/>
    </location>
</feature>
<dbReference type="InterPro" id="IPR002219">
    <property type="entry name" value="PKC_DAG/PE"/>
</dbReference>
<evidence type="ECO:0000259" key="20">
    <source>
        <dbReference type="PROSITE" id="PS50004"/>
    </source>
</evidence>
<dbReference type="SMART" id="SM00109">
    <property type="entry name" value="C1"/>
    <property type="match status" value="2"/>
</dbReference>
<evidence type="ECO:0000256" key="7">
    <source>
        <dbReference type="ARBA" id="ARBA00022737"/>
    </source>
</evidence>
<comment type="catalytic activity">
    <reaction evidence="14">
        <text>L-seryl-[protein] + ATP = O-phospho-L-seryl-[protein] + ADP + H(+)</text>
        <dbReference type="Rhea" id="RHEA:17989"/>
        <dbReference type="Rhea" id="RHEA-COMP:9863"/>
        <dbReference type="Rhea" id="RHEA-COMP:11604"/>
        <dbReference type="ChEBI" id="CHEBI:15378"/>
        <dbReference type="ChEBI" id="CHEBI:29999"/>
        <dbReference type="ChEBI" id="CHEBI:30616"/>
        <dbReference type="ChEBI" id="CHEBI:83421"/>
        <dbReference type="ChEBI" id="CHEBI:456216"/>
        <dbReference type="EC" id="2.7.11.13"/>
    </reaction>
</comment>
<dbReference type="Pfam" id="PF00069">
    <property type="entry name" value="Pkinase"/>
    <property type="match status" value="1"/>
</dbReference>
<evidence type="ECO:0000256" key="9">
    <source>
        <dbReference type="ARBA" id="ARBA00022771"/>
    </source>
</evidence>
<dbReference type="PROSITE" id="PS00479">
    <property type="entry name" value="ZF_DAG_PE_1"/>
    <property type="match status" value="1"/>
</dbReference>
<evidence type="ECO:0000256" key="1">
    <source>
        <dbReference type="ARBA" id="ARBA00005490"/>
    </source>
</evidence>
<dbReference type="InParanoid" id="A0A0D2WLH4"/>
<evidence type="ECO:0000259" key="21">
    <source>
        <dbReference type="PROSITE" id="PS50011"/>
    </source>
</evidence>
<evidence type="ECO:0000259" key="22">
    <source>
        <dbReference type="PROSITE" id="PS50081"/>
    </source>
</evidence>
<comment type="catalytic activity">
    <reaction evidence="13 15">
        <text>L-threonyl-[protein] + ATP = O-phospho-L-threonyl-[protein] + ADP + H(+)</text>
        <dbReference type="Rhea" id="RHEA:46608"/>
        <dbReference type="Rhea" id="RHEA-COMP:11060"/>
        <dbReference type="Rhea" id="RHEA-COMP:11605"/>
        <dbReference type="ChEBI" id="CHEBI:15378"/>
        <dbReference type="ChEBI" id="CHEBI:30013"/>
        <dbReference type="ChEBI" id="CHEBI:30616"/>
        <dbReference type="ChEBI" id="CHEBI:61977"/>
        <dbReference type="ChEBI" id="CHEBI:456216"/>
        <dbReference type="EC" id="2.7.11.13"/>
    </reaction>
</comment>